<evidence type="ECO:0000313" key="4">
    <source>
        <dbReference type="Proteomes" id="UP000706039"/>
    </source>
</evidence>
<dbReference type="Pfam" id="PF01557">
    <property type="entry name" value="FAA_hydrolase"/>
    <property type="match status" value="1"/>
</dbReference>
<dbReference type="InterPro" id="IPR036663">
    <property type="entry name" value="Fumarylacetoacetase_C_sf"/>
</dbReference>
<comment type="caution">
    <text evidence="3">The sequence shown here is derived from an EMBL/GenBank/DDBJ whole genome shotgun (WGS) entry which is preliminary data.</text>
</comment>
<evidence type="ECO:0000259" key="2">
    <source>
        <dbReference type="Pfam" id="PF01557"/>
    </source>
</evidence>
<feature type="domain" description="Fumarylacetoacetase-like C-terminal" evidence="2">
    <location>
        <begin position="74"/>
        <end position="289"/>
    </location>
</feature>
<dbReference type="SUPFAM" id="SSF56529">
    <property type="entry name" value="FAH"/>
    <property type="match status" value="1"/>
</dbReference>
<dbReference type="PANTHER" id="PTHR11820">
    <property type="entry name" value="ACYLPYRUVASE"/>
    <property type="match status" value="1"/>
</dbReference>
<evidence type="ECO:0000256" key="1">
    <source>
        <dbReference type="ARBA" id="ARBA00022723"/>
    </source>
</evidence>
<dbReference type="EMBL" id="JAINVV010000004">
    <property type="protein sequence ID" value="MBY8821967.1"/>
    <property type="molecule type" value="Genomic_DNA"/>
</dbReference>
<keyword evidence="1" id="KW-0479">Metal-binding</keyword>
<name>A0ABS7PKZ7_9SPHN</name>
<reference evidence="3 4" key="1">
    <citation type="submission" date="2021-08" db="EMBL/GenBank/DDBJ databases">
        <authorList>
            <person name="Tuo L."/>
        </authorList>
    </citation>
    <scope>NUCLEOTIDE SEQUENCE [LARGE SCALE GENOMIC DNA]</scope>
    <source>
        <strain evidence="3 4">JCM 31229</strain>
    </source>
</reference>
<dbReference type="Gene3D" id="3.90.850.10">
    <property type="entry name" value="Fumarylacetoacetase-like, C-terminal domain"/>
    <property type="match status" value="1"/>
</dbReference>
<sequence>MKLVSYVADGAVRPGALRDDGRIVDLGGLAPSVLALIAGDALDRVRALVSDPATRLAPSAAPIVAPIPEPRRNIFCVGKNYREHALEFGGSGFDGGAKGGDEIPEAPIIFTKATTSVVGPFAPVLGWLDPDGQVDYEGELAVVIGRGGRAIAAHDAMSHVFGYTIVNDITARGAQKRHKQWLLGKGLDTFCPMGPTLVTADEIGDPAGLRVITHVNGELRQDAPVSDLIFDIPALIAAISQGISLLPGDVIATGTPAGVGIGFSPPRFLAANDIVSVRIDPIGTLENPIH</sequence>
<dbReference type="Proteomes" id="UP000706039">
    <property type="component" value="Unassembled WGS sequence"/>
</dbReference>
<proteinExistence type="predicted"/>
<evidence type="ECO:0000313" key="3">
    <source>
        <dbReference type="EMBL" id="MBY8821967.1"/>
    </source>
</evidence>
<accession>A0ABS7PKZ7</accession>
<dbReference type="GO" id="GO:0016787">
    <property type="term" value="F:hydrolase activity"/>
    <property type="evidence" value="ECO:0007669"/>
    <property type="project" value="UniProtKB-KW"/>
</dbReference>
<dbReference type="PANTHER" id="PTHR11820:SF7">
    <property type="entry name" value="ACYLPYRUVASE FAHD1, MITOCHONDRIAL"/>
    <property type="match status" value="1"/>
</dbReference>
<protein>
    <submittedName>
        <fullName evidence="3">Fumarylacetoacetate hydrolase family protein</fullName>
    </submittedName>
</protein>
<dbReference type="InterPro" id="IPR011234">
    <property type="entry name" value="Fumarylacetoacetase-like_C"/>
</dbReference>
<gene>
    <name evidence="3" type="ORF">K7G82_06670</name>
</gene>
<keyword evidence="4" id="KW-1185">Reference proteome</keyword>
<keyword evidence="3" id="KW-0378">Hydrolase</keyword>
<organism evidence="3 4">
    <name type="scientific">Sphingomonas colocasiae</name>
    <dbReference type="NCBI Taxonomy" id="1848973"/>
    <lineage>
        <taxon>Bacteria</taxon>
        <taxon>Pseudomonadati</taxon>
        <taxon>Pseudomonadota</taxon>
        <taxon>Alphaproteobacteria</taxon>
        <taxon>Sphingomonadales</taxon>
        <taxon>Sphingomonadaceae</taxon>
        <taxon>Sphingomonas</taxon>
    </lineage>
</organism>
<dbReference type="RefSeq" id="WP_222989088.1">
    <property type="nucleotide sequence ID" value="NZ_JAINVV010000004.1"/>
</dbReference>